<evidence type="ECO:0000313" key="3">
    <source>
        <dbReference type="EMBL" id="GGK31818.1"/>
    </source>
</evidence>
<dbReference type="Gene3D" id="3.40.50.12780">
    <property type="entry name" value="N-terminal domain of ligase-like"/>
    <property type="match status" value="1"/>
</dbReference>
<dbReference type="Gene3D" id="3.30.300.30">
    <property type="match status" value="1"/>
</dbReference>
<comment type="caution">
    <text evidence="3">The sequence shown here is derived from an EMBL/GenBank/DDBJ whole genome shotgun (WGS) entry which is preliminary data.</text>
</comment>
<dbReference type="Pfam" id="PF00501">
    <property type="entry name" value="AMP-binding"/>
    <property type="match status" value="1"/>
</dbReference>
<feature type="domain" description="AMP-dependent synthetase/ligase" evidence="1">
    <location>
        <begin position="158"/>
        <end position="489"/>
    </location>
</feature>
<evidence type="ECO:0000259" key="2">
    <source>
        <dbReference type="Pfam" id="PF13193"/>
    </source>
</evidence>
<dbReference type="InterPro" id="IPR025110">
    <property type="entry name" value="AMP-bd_C"/>
</dbReference>
<evidence type="ECO:0008006" key="5">
    <source>
        <dbReference type="Google" id="ProtNLM"/>
    </source>
</evidence>
<evidence type="ECO:0000313" key="4">
    <source>
        <dbReference type="Proteomes" id="UP000660265"/>
    </source>
</evidence>
<dbReference type="RefSeq" id="WP_189112007.1">
    <property type="nucleotide sequence ID" value="NZ_BMMV01000050.1"/>
</dbReference>
<dbReference type="InterPro" id="IPR010071">
    <property type="entry name" value="AA_adenyl_dom"/>
</dbReference>
<dbReference type="Pfam" id="PF13193">
    <property type="entry name" value="AMP-binding_C"/>
    <property type="match status" value="1"/>
</dbReference>
<protein>
    <recommendedName>
        <fullName evidence="5">Amino acid adenylation domain-containing protein</fullName>
    </recommendedName>
</protein>
<dbReference type="EMBL" id="BMMV01000050">
    <property type="protein sequence ID" value="GGK31818.1"/>
    <property type="molecule type" value="Genomic_DNA"/>
</dbReference>
<gene>
    <name evidence="3" type="ORF">GCM10011583_74510</name>
</gene>
<dbReference type="PANTHER" id="PTHR45527:SF1">
    <property type="entry name" value="FATTY ACID SYNTHASE"/>
    <property type="match status" value="1"/>
</dbReference>
<dbReference type="CDD" id="cd05930">
    <property type="entry name" value="A_NRPS"/>
    <property type="match status" value="1"/>
</dbReference>
<dbReference type="PROSITE" id="PS00455">
    <property type="entry name" value="AMP_BINDING"/>
    <property type="match status" value="1"/>
</dbReference>
<evidence type="ECO:0000259" key="1">
    <source>
        <dbReference type="Pfam" id="PF00501"/>
    </source>
</evidence>
<sequence>MATRHRQDQLRVLTAAGLVMSRAQRLSRFTIGPEGGAAQPLVLPWRVTLDIAARAVAERFPAAGTTPGDRWLSGRTGLLLRPGRAGRFSVTVPEDLRHLDADLVTGRVTALLGRWDETLASPLGQVPLWGERDRTVIGSGSGTTLAAPRRTVPQAFADRTAAEPDGECLVDDHGAMSCAELASLAADYTAGLRRAGIGPSDVVAVDMPRDRQLIAACLGIWGAGAAFMPIDTDHPVERVAGQVAAAGARAVVGDPDGRLAGSLPRVGPVPGGPHTPLRHSATDDLAYVLCTSGSTGLPKAVGVSHGALAGCVDAFIGLLGVGRRVAHLTAATFDISLLEFAYPLVTDGVLLMVDSVRRKEPAAASQWLTDRRADVIQATPSMWSLLVGCLRGDWSHAVLLCGGEALAPGLAARLTSTGADVWNCYGPTEATIWCTTHRVGPGTDGVVPIGTPLPGTTAHVLTGPELEPVPVGELGELCVGGRQLAVGYLGRDDLTAEAFIDHAVHGRLYRTGDICSWQRDGTLRIHGRTDDQVKIRGHRVELTEVDAVAESCPGVRRAAAVAVPQGDDLALLCCLEPQPGASPDVADIRAFMAARLPSAWLPTQFAVLAELPRMSSGKIDRRSLRALAQTLEPLAS</sequence>
<name>A0ABQ2EXW6_9ACTN</name>
<dbReference type="PANTHER" id="PTHR45527">
    <property type="entry name" value="NONRIBOSOMAL PEPTIDE SYNTHETASE"/>
    <property type="match status" value="1"/>
</dbReference>
<organism evidence="3 4">
    <name type="scientific">Streptomyces camponoticapitis</name>
    <dbReference type="NCBI Taxonomy" id="1616125"/>
    <lineage>
        <taxon>Bacteria</taxon>
        <taxon>Bacillati</taxon>
        <taxon>Actinomycetota</taxon>
        <taxon>Actinomycetes</taxon>
        <taxon>Kitasatosporales</taxon>
        <taxon>Streptomycetaceae</taxon>
        <taxon>Streptomyces</taxon>
    </lineage>
</organism>
<proteinExistence type="predicted"/>
<dbReference type="SUPFAM" id="SSF56801">
    <property type="entry name" value="Acetyl-CoA synthetase-like"/>
    <property type="match status" value="1"/>
</dbReference>
<feature type="domain" description="AMP-binding enzyme C-terminal" evidence="2">
    <location>
        <begin position="544"/>
        <end position="618"/>
    </location>
</feature>
<accession>A0ABQ2EXW6</accession>
<dbReference type="InterPro" id="IPR042099">
    <property type="entry name" value="ANL_N_sf"/>
</dbReference>
<dbReference type="NCBIfam" id="TIGR01733">
    <property type="entry name" value="AA-adenyl-dom"/>
    <property type="match status" value="1"/>
</dbReference>
<dbReference type="InterPro" id="IPR000873">
    <property type="entry name" value="AMP-dep_synth/lig_dom"/>
</dbReference>
<dbReference type="Proteomes" id="UP000660265">
    <property type="component" value="Unassembled WGS sequence"/>
</dbReference>
<keyword evidence="4" id="KW-1185">Reference proteome</keyword>
<dbReference type="InterPro" id="IPR045851">
    <property type="entry name" value="AMP-bd_C_sf"/>
</dbReference>
<dbReference type="InterPro" id="IPR020845">
    <property type="entry name" value="AMP-binding_CS"/>
</dbReference>
<reference evidence="4" key="1">
    <citation type="journal article" date="2019" name="Int. J. Syst. Evol. Microbiol.">
        <title>The Global Catalogue of Microorganisms (GCM) 10K type strain sequencing project: providing services to taxonomists for standard genome sequencing and annotation.</title>
        <authorList>
            <consortium name="The Broad Institute Genomics Platform"/>
            <consortium name="The Broad Institute Genome Sequencing Center for Infectious Disease"/>
            <person name="Wu L."/>
            <person name="Ma J."/>
        </authorList>
    </citation>
    <scope>NUCLEOTIDE SEQUENCE [LARGE SCALE GENOMIC DNA]</scope>
    <source>
        <strain evidence="4">CGMCC 4.7275</strain>
    </source>
</reference>